<dbReference type="SUPFAM" id="SSF55261">
    <property type="entry name" value="GAD domain-like"/>
    <property type="match status" value="1"/>
</dbReference>
<keyword evidence="3" id="KW-0547">Nucleotide-binding</keyword>
<proteinExistence type="inferred from homology"/>
<dbReference type="PROSITE" id="PS50862">
    <property type="entry name" value="AA_TRNA_LIGASE_II"/>
    <property type="match status" value="1"/>
</dbReference>
<evidence type="ECO:0000259" key="8">
    <source>
        <dbReference type="PROSITE" id="PS50862"/>
    </source>
</evidence>
<feature type="non-terminal residue" evidence="9">
    <location>
        <position position="664"/>
    </location>
</feature>
<dbReference type="InterPro" id="IPR004115">
    <property type="entry name" value="GAD-like_sf"/>
</dbReference>
<reference evidence="9" key="1">
    <citation type="journal article" date="2004" name="Nature">
        <title>Genome duplication in the teleost fish Tetraodon nigroviridis reveals the early vertebrate proto-karyotype.</title>
        <authorList>
            <person name="Jaillon O."/>
            <person name="Aury J.-M."/>
            <person name="Brunet F."/>
            <person name="Petit J.-L."/>
            <person name="Stange-Thomann N."/>
            <person name="Mauceli E."/>
            <person name="Bouneau L."/>
            <person name="Fischer C."/>
            <person name="Ozouf-Costaz C."/>
            <person name="Bernot A."/>
            <person name="Nicaud S."/>
            <person name="Jaffe D."/>
            <person name="Fisher S."/>
            <person name="Lutfalla G."/>
            <person name="Dossat C."/>
            <person name="Segurens B."/>
            <person name="Dasilva C."/>
            <person name="Salanoubat M."/>
            <person name="Levy M."/>
            <person name="Boudet N."/>
            <person name="Castellano S."/>
            <person name="Anthouard V."/>
            <person name="Jubin C."/>
            <person name="Castelli V."/>
            <person name="Katinka M."/>
            <person name="Vacherie B."/>
            <person name="Biemont C."/>
            <person name="Skalli Z."/>
            <person name="Cattolico L."/>
            <person name="Poulain J."/>
            <person name="De Berardinis V."/>
            <person name="Cruaud C."/>
            <person name="Duprat S."/>
            <person name="Brottier P."/>
            <person name="Coutanceau J.-P."/>
            <person name="Gouzy J."/>
            <person name="Parra G."/>
            <person name="Lardier G."/>
            <person name="Chapple C."/>
            <person name="McKernan K.J."/>
            <person name="McEwan P."/>
            <person name="Bosak S."/>
            <person name="Kellis M."/>
            <person name="Volff J.-N."/>
            <person name="Guigo R."/>
            <person name="Zody M.C."/>
            <person name="Mesirov J."/>
            <person name="Lindblad-Toh K."/>
            <person name="Birren B."/>
            <person name="Nusbaum C."/>
            <person name="Kahn D."/>
            <person name="Robinson-Rechavi M."/>
            <person name="Laudet V."/>
            <person name="Schachter V."/>
            <person name="Quetier F."/>
            <person name="Saurin W."/>
            <person name="Scarpelli C."/>
            <person name="Wincker P."/>
            <person name="Lander E.S."/>
            <person name="Weissenbach J."/>
            <person name="Roest Crollius H."/>
        </authorList>
    </citation>
    <scope>NUCLEOTIDE SEQUENCE [LARGE SCALE GENOMIC DNA]</scope>
</reference>
<accession>Q4T924</accession>
<dbReference type="InterPro" id="IPR029351">
    <property type="entry name" value="GAD_dom"/>
</dbReference>
<dbReference type="PANTHER" id="PTHR22594">
    <property type="entry name" value="ASPARTYL/LYSYL-TRNA SYNTHETASE"/>
    <property type="match status" value="1"/>
</dbReference>
<gene>
    <name evidence="9" type="ORF">GSTENG00004952001</name>
</gene>
<dbReference type="PANTHER" id="PTHR22594:SF5">
    <property type="entry name" value="ASPARTATE--TRNA LIGASE, MITOCHONDRIAL"/>
    <property type="match status" value="1"/>
</dbReference>
<feature type="domain" description="Aminoacyl-transfer RNA synthetases class-II family profile" evidence="8">
    <location>
        <begin position="204"/>
        <end position="367"/>
    </location>
</feature>
<name>Q4T924_TETNG</name>
<dbReference type="OrthoDB" id="439710at2759"/>
<protein>
    <submittedName>
        <fullName evidence="9">(spotted green pufferfish) hypothetical protein</fullName>
    </submittedName>
</protein>
<dbReference type="Pfam" id="PF00152">
    <property type="entry name" value="tRNA-synt_2"/>
    <property type="match status" value="2"/>
</dbReference>
<feature type="compositionally biased region" description="Polar residues" evidence="7">
    <location>
        <begin position="567"/>
        <end position="580"/>
    </location>
</feature>
<dbReference type="KEGG" id="tng:GSTEN00004952G001"/>
<dbReference type="Gene3D" id="3.30.930.10">
    <property type="entry name" value="Bira Bifunctional Protein, Domain 2"/>
    <property type="match status" value="2"/>
</dbReference>
<evidence type="ECO:0000256" key="2">
    <source>
        <dbReference type="ARBA" id="ARBA00022598"/>
    </source>
</evidence>
<evidence type="ECO:0000256" key="7">
    <source>
        <dbReference type="SAM" id="MobiDB-lite"/>
    </source>
</evidence>
<keyword evidence="4" id="KW-0067">ATP-binding</keyword>
<feature type="compositionally biased region" description="Basic and acidic residues" evidence="7">
    <location>
        <begin position="591"/>
        <end position="610"/>
    </location>
</feature>
<evidence type="ECO:0000256" key="4">
    <source>
        <dbReference type="ARBA" id="ARBA00022840"/>
    </source>
</evidence>
<evidence type="ECO:0000313" key="9">
    <source>
        <dbReference type="EMBL" id="CAF90608.1"/>
    </source>
</evidence>
<evidence type="ECO:0000256" key="6">
    <source>
        <dbReference type="ARBA" id="ARBA00023146"/>
    </source>
</evidence>
<dbReference type="GO" id="GO:0005739">
    <property type="term" value="C:mitochondrion"/>
    <property type="evidence" value="ECO:0007669"/>
    <property type="project" value="TreeGrafter"/>
</dbReference>
<dbReference type="EMBL" id="CAAE01007648">
    <property type="protein sequence ID" value="CAF90608.1"/>
    <property type="molecule type" value="Genomic_DNA"/>
</dbReference>
<comment type="similarity">
    <text evidence="1">Belongs to the class-II aminoacyl-tRNA synthetase family. Type 1 subfamily.</text>
</comment>
<keyword evidence="2" id="KW-0436">Ligase</keyword>
<sequence length="664" mass="74171">SMLGHLRLKCAELLESCGALVRDPSVFHFLWVLDFPLFLASEEEAEKLESAHHPFTAPLPEDAHLLYTEPQKVRGQHYDLVLNGCEVGGGSIRIHKASEQHHVLKNILKVSSKEVNHFLESVSGPRRSNMLLQEDPRLLSHLLEALDSGDIAVWFRIKLFSQNTTLVKKGLFQLFMSARAGQFYSLPQSPQQFKQLLMVAGIDRYFQIARCYRDEGSKPDRQPEFTQVDIEMSFVEQTGIMSLVEALLQHSWPDQLGPLQLPFQTMTFEEAMRDYGVDKPDTRFAMKLVELRDVFLSTDVQFVRAALSQPGGSVQAIRVPGGMKHLTGRHLNTLRETAATQFGQELSLVQLREDGTLISPLKKLLSPETTEELLQRTGSGPGDLLLIAAGSLDTVRSMLGHLRLKCAELLESCGALVRDPSVFHFLWVLDFPLFLASEEEVEKLESAHHPFTAPLPEDAHLLYTEPQKVVPRALLLLCEGHMPLAFCRVGPGPTLRPGAERLRGRRRVHSNPQGVRAASRPEEHPKGQFKGGEPFPGVSQWSQAFKHASPGGSQTSVPPAGGPGLGRTTSWRHSFGSGQTALHHGRISKYPRRDRLPQVRPRPRPDELRPRFAIGGGAEALSHLCQVARGVRKLRRRHLQGEDAFGCLRKVKSNQRQGDFLNVK</sequence>
<organism evidence="9">
    <name type="scientific">Tetraodon nigroviridis</name>
    <name type="common">Spotted green pufferfish</name>
    <name type="synonym">Chelonodon nigroviridis</name>
    <dbReference type="NCBI Taxonomy" id="99883"/>
    <lineage>
        <taxon>Eukaryota</taxon>
        <taxon>Metazoa</taxon>
        <taxon>Chordata</taxon>
        <taxon>Craniata</taxon>
        <taxon>Vertebrata</taxon>
        <taxon>Euteleostomi</taxon>
        <taxon>Actinopterygii</taxon>
        <taxon>Neopterygii</taxon>
        <taxon>Teleostei</taxon>
        <taxon>Neoteleostei</taxon>
        <taxon>Acanthomorphata</taxon>
        <taxon>Eupercaria</taxon>
        <taxon>Tetraodontiformes</taxon>
        <taxon>Tetradontoidea</taxon>
        <taxon>Tetraodontidae</taxon>
        <taxon>Tetraodon</taxon>
    </lineage>
</organism>
<evidence type="ECO:0000256" key="5">
    <source>
        <dbReference type="ARBA" id="ARBA00022917"/>
    </source>
</evidence>
<dbReference type="InterPro" id="IPR045864">
    <property type="entry name" value="aa-tRNA-synth_II/BPL/LPL"/>
</dbReference>
<dbReference type="Gene3D" id="3.30.1360.30">
    <property type="entry name" value="GAD-like domain"/>
    <property type="match status" value="1"/>
</dbReference>
<evidence type="ECO:0000256" key="3">
    <source>
        <dbReference type="ARBA" id="ARBA00022741"/>
    </source>
</evidence>
<dbReference type="AlphaFoldDB" id="Q4T924"/>
<dbReference type="GO" id="GO:0006422">
    <property type="term" value="P:aspartyl-tRNA aminoacylation"/>
    <property type="evidence" value="ECO:0007669"/>
    <property type="project" value="TreeGrafter"/>
</dbReference>
<keyword evidence="6" id="KW-0030">Aminoacyl-tRNA synthetase</keyword>
<dbReference type="InterPro" id="IPR004364">
    <property type="entry name" value="Aa-tRNA-synt_II"/>
</dbReference>
<dbReference type="GO" id="GO:0005524">
    <property type="term" value="F:ATP binding"/>
    <property type="evidence" value="ECO:0007669"/>
    <property type="project" value="UniProtKB-KW"/>
</dbReference>
<feature type="region of interest" description="Disordered" evidence="7">
    <location>
        <begin position="496"/>
        <end position="610"/>
    </location>
</feature>
<evidence type="ECO:0000256" key="1">
    <source>
        <dbReference type="ARBA" id="ARBA00006303"/>
    </source>
</evidence>
<dbReference type="InterPro" id="IPR006195">
    <property type="entry name" value="aa-tRNA-synth_II"/>
</dbReference>
<keyword evidence="5" id="KW-0648">Protein biosynthesis</keyword>
<comment type="caution">
    <text evidence="9">The sequence shown here is derived from an EMBL/GenBank/DDBJ whole genome shotgun (WGS) entry which is preliminary data.</text>
</comment>
<dbReference type="GO" id="GO:0004815">
    <property type="term" value="F:aspartate-tRNA ligase activity"/>
    <property type="evidence" value="ECO:0007669"/>
    <property type="project" value="TreeGrafter"/>
</dbReference>
<dbReference type="SUPFAM" id="SSF55681">
    <property type="entry name" value="Class II aaRS and biotin synthetases"/>
    <property type="match status" value="2"/>
</dbReference>
<dbReference type="Pfam" id="PF02938">
    <property type="entry name" value="GAD"/>
    <property type="match status" value="1"/>
</dbReference>
<dbReference type="InterPro" id="IPR002312">
    <property type="entry name" value="Asp/Asn-tRNA-synth_IIb"/>
</dbReference>
<reference evidence="9" key="2">
    <citation type="submission" date="2004-02" db="EMBL/GenBank/DDBJ databases">
        <authorList>
            <consortium name="Genoscope"/>
            <consortium name="Whitehead Institute Centre for Genome Research"/>
        </authorList>
    </citation>
    <scope>NUCLEOTIDE SEQUENCE</scope>
</reference>
<dbReference type="PRINTS" id="PR01042">
    <property type="entry name" value="TRNASYNTHASP"/>
</dbReference>